<evidence type="ECO:0000256" key="1">
    <source>
        <dbReference type="SAM" id="MobiDB-lite"/>
    </source>
</evidence>
<protein>
    <recommendedName>
        <fullName evidence="4">Transposase, Mutator family</fullName>
    </recommendedName>
</protein>
<accession>A0ABS2TGW6</accession>
<organism evidence="2 3">
    <name type="scientific">Flaviflexus equikiangi</name>
    <dbReference type="NCBI Taxonomy" id="2758573"/>
    <lineage>
        <taxon>Bacteria</taxon>
        <taxon>Bacillati</taxon>
        <taxon>Actinomycetota</taxon>
        <taxon>Actinomycetes</taxon>
        <taxon>Actinomycetales</taxon>
        <taxon>Actinomycetaceae</taxon>
        <taxon>Flaviflexus</taxon>
    </lineage>
</organism>
<feature type="region of interest" description="Disordered" evidence="1">
    <location>
        <begin position="1"/>
        <end position="35"/>
    </location>
</feature>
<dbReference type="Proteomes" id="UP000705983">
    <property type="component" value="Unassembled WGS sequence"/>
</dbReference>
<sequence length="116" mass="12144">MMTETTTSSSSSAVESARLEAVTHLSLSPEEPTELDKAQREAIAQMVRQARDAGIALTGPDGLLRALTAQVVEAALDEQLNEHLGYGQTPRVEEVGNAALGGDRWTSLVHACGGSG</sequence>
<proteinExistence type="predicted"/>
<dbReference type="EMBL" id="JAFFJS010000005">
    <property type="protein sequence ID" value="MBM9433885.1"/>
    <property type="molecule type" value="Genomic_DNA"/>
</dbReference>
<evidence type="ECO:0000313" key="2">
    <source>
        <dbReference type="EMBL" id="MBM9433885.1"/>
    </source>
</evidence>
<evidence type="ECO:0008006" key="4">
    <source>
        <dbReference type="Google" id="ProtNLM"/>
    </source>
</evidence>
<evidence type="ECO:0000313" key="3">
    <source>
        <dbReference type="Proteomes" id="UP000705983"/>
    </source>
</evidence>
<gene>
    <name evidence="2" type="ORF">JVW63_09290</name>
</gene>
<dbReference type="RefSeq" id="WP_182173177.1">
    <property type="nucleotide sequence ID" value="NZ_CP059676.1"/>
</dbReference>
<comment type="caution">
    <text evidence="2">The sequence shown here is derived from an EMBL/GenBank/DDBJ whole genome shotgun (WGS) entry which is preliminary data.</text>
</comment>
<reference evidence="3" key="1">
    <citation type="submission" date="2021-02" db="EMBL/GenBank/DDBJ databases">
        <title>Leucobacter sp. CX169.</title>
        <authorList>
            <person name="Cheng Y."/>
        </authorList>
    </citation>
    <scope>NUCLEOTIDE SEQUENCE [LARGE SCALE GENOMIC DNA]</scope>
    <source>
        <strain evidence="3">JY899</strain>
    </source>
</reference>
<keyword evidence="3" id="KW-1185">Reference proteome</keyword>
<name>A0ABS2TGW6_9ACTO</name>
<feature type="compositionally biased region" description="Low complexity" evidence="1">
    <location>
        <begin position="1"/>
        <end position="16"/>
    </location>
</feature>